<dbReference type="EMBL" id="MT142389">
    <property type="protein sequence ID" value="QJA79637.1"/>
    <property type="molecule type" value="Genomic_DNA"/>
</dbReference>
<reference evidence="2" key="1">
    <citation type="submission" date="2020-03" db="EMBL/GenBank/DDBJ databases">
        <title>The deep terrestrial virosphere.</title>
        <authorList>
            <person name="Holmfeldt K."/>
            <person name="Nilsson E."/>
            <person name="Simone D."/>
            <person name="Lopez-Fernandez M."/>
            <person name="Wu X."/>
            <person name="de Brujin I."/>
            <person name="Lundin D."/>
            <person name="Andersson A."/>
            <person name="Bertilsson S."/>
            <person name="Dopson M."/>
        </authorList>
    </citation>
    <scope>NUCLEOTIDE SEQUENCE</scope>
    <source>
        <strain evidence="2">MM415A00846</strain>
    </source>
</reference>
<feature type="region of interest" description="Disordered" evidence="1">
    <location>
        <begin position="201"/>
        <end position="222"/>
    </location>
</feature>
<name>A0A6M3KCI9_9ZZZZ</name>
<accession>A0A6M3KCI9</accession>
<proteinExistence type="predicted"/>
<protein>
    <recommendedName>
        <fullName evidence="3">Portal protein</fullName>
    </recommendedName>
</protein>
<dbReference type="AlphaFoldDB" id="A0A6M3KCI9"/>
<evidence type="ECO:0000256" key="1">
    <source>
        <dbReference type="SAM" id="MobiDB-lite"/>
    </source>
</evidence>
<feature type="compositionally biased region" description="Gly residues" evidence="1">
    <location>
        <begin position="598"/>
        <end position="608"/>
    </location>
</feature>
<sequence>MDIKQEIKTRRQAAEDYLKDKRIVWDNAEQLFHNQNNDAISSETKSQVFDPKLATLAIERSYRVMAQLQTGKVKGISKNDMGDAELKNLLLEKYVIPNANAQWDFLTKMRMMDLYSNIYGNMFSLVDWDVKPNGYIGPDVWILNIRDVFPQVGAVSLDDSDHIIVRTWKPLSYFENLKKDKDYTNVDKIVTKLKDLSGSKQSRNQSIDVSQREGDQYPTSEPAKNSGYFEVLTQFEKDRWVDCCTDADLVFRDRKNPQDDGDLPIKCKHSIPLLDDFMGMSDFERGGSMQKTINSAWNLYLDAVKMSIFPPILINKDNIASMASITQTAAAKWLVRNQITNAASPLQLSPQGIATFNNVYQVATASILNLFGTTETQTTAQTDPTFGRTPQALKMQNQRENTRDNADRYYMESYLSQLMKKFCNLLSKKQPKAITVRMFGDEMEQLSRNYPTATENYDETSGKLTVKKGSDSSLYDYEIVTGSTYAIDQQQQGENMANLLSMFQQAQTPQGNTLVAQLEKDGYKFNFGELFKRLISNSGIQDWDKILTELSQEEQADKVLQADSQQFQQALQQMNGNVNQTPPLPGQGMEGAVQSGPPQGGIPQGNLG</sequence>
<organism evidence="2">
    <name type="scientific">viral metagenome</name>
    <dbReference type="NCBI Taxonomy" id="1070528"/>
    <lineage>
        <taxon>unclassified sequences</taxon>
        <taxon>metagenomes</taxon>
        <taxon>organismal metagenomes</taxon>
    </lineage>
</organism>
<feature type="region of interest" description="Disordered" evidence="1">
    <location>
        <begin position="576"/>
        <end position="608"/>
    </location>
</feature>
<evidence type="ECO:0000313" key="2">
    <source>
        <dbReference type="EMBL" id="QJA79637.1"/>
    </source>
</evidence>
<evidence type="ECO:0008006" key="3">
    <source>
        <dbReference type="Google" id="ProtNLM"/>
    </source>
</evidence>
<gene>
    <name evidence="2" type="ORF">MM415A00846_0016</name>
</gene>